<dbReference type="HOGENOM" id="CLU_1072168_0_0_0"/>
<gene>
    <name evidence="2" type="ordered locus">aq_467</name>
</gene>
<name>O66768_AQUAE</name>
<reference evidence="2 3" key="1">
    <citation type="journal article" date="1998" name="Nature">
        <title>The complete genome of the hyperthermophilic bacterium Aquifex aeolicus.</title>
        <authorList>
            <person name="Deckert G."/>
            <person name="Warren P.V."/>
            <person name="Gaasterland T."/>
            <person name="Young W.G."/>
            <person name="Lenox A.L."/>
            <person name="Graham D.E."/>
            <person name="Overbeek R."/>
            <person name="Snead M.A."/>
            <person name="Keller M."/>
            <person name="Aujay M."/>
            <person name="Huber R."/>
            <person name="Feldman R.A."/>
            <person name="Short J.M."/>
            <person name="Olson G.J."/>
            <person name="Swanson R.V."/>
        </authorList>
    </citation>
    <scope>NUCLEOTIDE SEQUENCE [LARGE SCALE GENOMIC DNA]</scope>
    <source>
        <strain evidence="2 3">VF5</strain>
    </source>
</reference>
<dbReference type="AlphaFoldDB" id="O66768"/>
<dbReference type="GO" id="GO:0015562">
    <property type="term" value="F:efflux transmembrane transporter activity"/>
    <property type="evidence" value="ECO:0007669"/>
    <property type="project" value="InterPro"/>
</dbReference>
<dbReference type="PANTHER" id="PTHR30203">
    <property type="entry name" value="OUTER MEMBRANE CATION EFFLUX PROTEIN"/>
    <property type="match status" value="1"/>
</dbReference>
<dbReference type="EnsemblBacteria" id="AAC06730">
    <property type="protein sequence ID" value="AAC06730"/>
    <property type="gene ID" value="aq_467"/>
</dbReference>
<dbReference type="EMBL" id="AE000657">
    <property type="protein sequence ID" value="AAC06730.1"/>
    <property type="molecule type" value="Genomic_DNA"/>
</dbReference>
<dbReference type="OrthoDB" id="10026at2"/>
<keyword evidence="1" id="KW-0175">Coiled coil</keyword>
<feature type="coiled-coil region" evidence="1">
    <location>
        <begin position="163"/>
        <end position="204"/>
    </location>
</feature>
<dbReference type="PATRIC" id="fig|224324.8.peg.385"/>
<dbReference type="PIR" id="D70342">
    <property type="entry name" value="D70342"/>
</dbReference>
<dbReference type="InterPro" id="IPR010131">
    <property type="entry name" value="MdtP/NodT-like"/>
</dbReference>
<dbReference type="InParanoid" id="O66768"/>
<dbReference type="Gene3D" id="1.20.1600.10">
    <property type="entry name" value="Outer membrane efflux proteins (OEP)"/>
    <property type="match status" value="1"/>
</dbReference>
<organism evidence="2 3">
    <name type="scientific">Aquifex aeolicus (strain VF5)</name>
    <dbReference type="NCBI Taxonomy" id="224324"/>
    <lineage>
        <taxon>Bacteria</taxon>
        <taxon>Pseudomonadati</taxon>
        <taxon>Aquificota</taxon>
        <taxon>Aquificia</taxon>
        <taxon>Aquificales</taxon>
        <taxon>Aquificaceae</taxon>
        <taxon>Aquifex</taxon>
    </lineage>
</organism>
<accession>O66768</accession>
<sequence length="259" mass="30146">MTNIWKKNYETAKEVEEFVKKAYELGDVTELELLRAKRERSIAEVKLKVSRSKYEASLKELSRLLAKEVRDVEGELSAGVAMKEVNIDTLPVVLSIKKKIEAIDRQIQLEKALAKPKLATGFVVEESEEGYYGLRGSLTLELPLFYRREGEILQNIAMKKALKRRLEAELLKVKSRLESVKIRLETLQKELEKLEREVIPRAREELALAIKSYKLKAITLLELSDVRRKYYELLINRAELLLDIHRTYSEFIEIGGWRR</sequence>
<dbReference type="KEGG" id="aae:aq_467"/>
<protein>
    <recommendedName>
        <fullName evidence="4">TolC family protein</fullName>
    </recommendedName>
</protein>
<dbReference type="PANTHER" id="PTHR30203:SF24">
    <property type="entry name" value="BLR4935 PROTEIN"/>
    <property type="match status" value="1"/>
</dbReference>
<proteinExistence type="predicted"/>
<keyword evidence="3" id="KW-1185">Reference proteome</keyword>
<evidence type="ECO:0000313" key="2">
    <source>
        <dbReference type="EMBL" id="AAC06730.1"/>
    </source>
</evidence>
<dbReference type="RefSeq" id="WP_010880266.1">
    <property type="nucleotide sequence ID" value="NC_000918.1"/>
</dbReference>
<dbReference type="Proteomes" id="UP000000798">
    <property type="component" value="Chromosome"/>
</dbReference>
<evidence type="ECO:0000256" key="1">
    <source>
        <dbReference type="SAM" id="Coils"/>
    </source>
</evidence>
<dbReference type="eggNOG" id="COG1538">
    <property type="taxonomic scope" value="Bacteria"/>
</dbReference>
<dbReference type="STRING" id="224324.aq_467"/>
<evidence type="ECO:0008006" key="4">
    <source>
        <dbReference type="Google" id="ProtNLM"/>
    </source>
</evidence>
<dbReference type="SUPFAM" id="SSF56954">
    <property type="entry name" value="Outer membrane efflux proteins (OEP)"/>
    <property type="match status" value="1"/>
</dbReference>
<evidence type="ECO:0000313" key="3">
    <source>
        <dbReference type="Proteomes" id="UP000000798"/>
    </source>
</evidence>